<organism evidence="6 7">
    <name type="scientific">Pantherophis guttatus</name>
    <name type="common">Corn snake</name>
    <name type="synonym">Elaphe guttata</name>
    <dbReference type="NCBI Taxonomy" id="94885"/>
    <lineage>
        <taxon>Eukaryota</taxon>
        <taxon>Metazoa</taxon>
        <taxon>Chordata</taxon>
        <taxon>Craniata</taxon>
        <taxon>Vertebrata</taxon>
        <taxon>Euteleostomi</taxon>
        <taxon>Lepidosauria</taxon>
        <taxon>Squamata</taxon>
        <taxon>Bifurcata</taxon>
        <taxon>Unidentata</taxon>
        <taxon>Episquamata</taxon>
        <taxon>Toxicofera</taxon>
        <taxon>Serpentes</taxon>
        <taxon>Colubroidea</taxon>
        <taxon>Colubridae</taxon>
        <taxon>Colubrinae</taxon>
        <taxon>Pantherophis</taxon>
    </lineage>
</organism>
<dbReference type="SUPFAM" id="SSF53098">
    <property type="entry name" value="Ribonuclease H-like"/>
    <property type="match status" value="1"/>
</dbReference>
<dbReference type="SMART" id="SM00343">
    <property type="entry name" value="ZnF_C2HC"/>
    <property type="match status" value="2"/>
</dbReference>
<dbReference type="InterPro" id="IPR036397">
    <property type="entry name" value="RNaseH_sf"/>
</dbReference>
<dbReference type="Gene3D" id="2.40.70.10">
    <property type="entry name" value="Acid Proteases"/>
    <property type="match status" value="1"/>
</dbReference>
<accession>A0ABM3ZEH5</accession>
<dbReference type="Gene3D" id="3.10.10.10">
    <property type="entry name" value="HIV Type 1 Reverse Transcriptase, subunit A, domain 1"/>
    <property type="match status" value="2"/>
</dbReference>
<dbReference type="Gene3D" id="1.10.340.70">
    <property type="match status" value="1"/>
</dbReference>
<evidence type="ECO:0000256" key="3">
    <source>
        <dbReference type="SAM" id="MobiDB-lite"/>
    </source>
</evidence>
<feature type="region of interest" description="Disordered" evidence="3">
    <location>
        <begin position="179"/>
        <end position="216"/>
    </location>
</feature>
<dbReference type="Pfam" id="PF17921">
    <property type="entry name" value="Integrase_H2C2"/>
    <property type="match status" value="1"/>
</dbReference>
<feature type="domain" description="CCHC-type" evidence="4">
    <location>
        <begin position="252"/>
        <end position="266"/>
    </location>
</feature>
<dbReference type="InterPro" id="IPR001878">
    <property type="entry name" value="Znf_CCHC"/>
</dbReference>
<evidence type="ECO:0000313" key="6">
    <source>
        <dbReference type="Proteomes" id="UP001652622"/>
    </source>
</evidence>
<evidence type="ECO:0000259" key="5">
    <source>
        <dbReference type="PROSITE" id="PS50994"/>
    </source>
</evidence>
<sequence>MSTFLPAFSPFVPASETWDTYMERFECFLQANALTELSSARKRGYFLSSCGSEIFAAARALAAPQQVFDIPWETLVERLKNHFSPTLSHIARRHAFWQCSQTKGESVNDYMASLRSAALHCEFRDHLDEMLLDQLVCGIKDLKLQRRLLARSELTLQVALDEARAAEMSGRSAAEIHRYQTPSLANPKPLSVHYEDSDQGESSDEEREVSRLKATQRKRGGSTKLFKFAQDTCLGCGGNHRRTDCRFKTIVCRRCGKRGHLSRVCRAPAPMSDVTSGPPLERRRGRKVPARREDCLAVTRYEDPSDIAVSNATPSASANKLFLTVGLEGSACTMEVDTGSSKSLIAWATLSKLLPGLSRRRLKPCPVLLKDYQGKAIPTLGYDNFMVSFRSFSGKLPLIVVRDARPTLLGLDWFAALNLSISGVHRVVPDVPSILAREFADVFSDQLGKYTGRPISFNLDPQVMPVRLKPRRVPLALRPRVDAELDKLVAQGILVPVDHSAWETPIVIPLKQDSSIRICTDYKCSINRALQANPYPVPVVQHLLHSLVDEPTAMAQTIVTHRGAFKCTRLQFGVSVAPGIFQSIMERLLQGIPGVVPYFDDVLVSAGDQADLLNKLRNHKPLLGLLAGDRQTPVMISPRMSRWVEFLAGYSYHLIYRPGSAIAHADALSRCPVPTPASDLAPASSVLLVEDFDFPLTASDISAGSLADPAISKVLDWVRRGWPKGPAPADLLPFFQRQNELSTQRGCLLWGNRVVVPEGLRCPVLAHLHNAHPGIVRMKGLGRSYVWWPGMDGDIEQWVATCPQCQASRPVSPAAPSREWEVPRAPWARIHMDFAGPFQGHTFLVVVDAYSKCVELALMHSTTTEAVIRVLEGLFATHGLPDTIVSDNGPQFTLAQFQRFVAKLGIRHTTMVPFHPAANGWAERAVRSAKEALSRLRRLRTVLDRLHPAYTPEITKGFTPHCWAFTIGDPVYAQNFGTDNKWVPGHICQLTGPYSYRVQLEDGRIWRRHVNQLRRRMPLTTDLPCKQATSAGDERPPRITSNTPSPTSPAIGLQPDAFSLVHSPA</sequence>
<evidence type="ECO:0000259" key="4">
    <source>
        <dbReference type="PROSITE" id="PS50158"/>
    </source>
</evidence>
<dbReference type="GeneID" id="132711526"/>
<dbReference type="PANTHER" id="PTHR37984">
    <property type="entry name" value="PROTEIN CBG26694"/>
    <property type="match status" value="1"/>
</dbReference>
<dbReference type="Proteomes" id="UP001652622">
    <property type="component" value="Unplaced"/>
</dbReference>
<keyword evidence="6" id="KW-1185">Reference proteome</keyword>
<feature type="domain" description="Integrase catalytic" evidence="5">
    <location>
        <begin position="822"/>
        <end position="1001"/>
    </location>
</feature>
<dbReference type="Gene3D" id="3.30.70.270">
    <property type="match status" value="2"/>
</dbReference>
<reference evidence="7" key="1">
    <citation type="submission" date="2025-08" db="UniProtKB">
        <authorList>
            <consortium name="RefSeq"/>
        </authorList>
    </citation>
    <scope>IDENTIFICATION</scope>
    <source>
        <tissue evidence="7">Blood</tissue>
    </source>
</reference>
<protein>
    <recommendedName>
        <fullName evidence="1">Gypsy retrotransposon integrase-like protein 1</fullName>
    </recommendedName>
</protein>
<name>A0ABM3ZEH5_PANGU</name>
<feature type="compositionally biased region" description="Acidic residues" evidence="3">
    <location>
        <begin position="197"/>
        <end position="207"/>
    </location>
</feature>
<gene>
    <name evidence="7" type="primary">GIN1</name>
</gene>
<dbReference type="InterPro" id="IPR043128">
    <property type="entry name" value="Rev_trsase/Diguanyl_cyclase"/>
</dbReference>
<dbReference type="PROSITE" id="PS50158">
    <property type="entry name" value="ZF_CCHC"/>
    <property type="match status" value="1"/>
</dbReference>
<keyword evidence="2" id="KW-0479">Metal-binding</keyword>
<dbReference type="InterPro" id="IPR021109">
    <property type="entry name" value="Peptidase_aspartic_dom_sf"/>
</dbReference>
<dbReference type="Gene3D" id="4.10.60.10">
    <property type="entry name" value="Zinc finger, CCHC-type"/>
    <property type="match status" value="1"/>
</dbReference>
<proteinExistence type="predicted"/>
<dbReference type="PANTHER" id="PTHR37984:SF12">
    <property type="entry name" value="RIBONUCLEASE H"/>
    <property type="match status" value="1"/>
</dbReference>
<evidence type="ECO:0000256" key="2">
    <source>
        <dbReference type="PROSITE-ProRule" id="PRU00047"/>
    </source>
</evidence>
<dbReference type="RefSeq" id="XP_060546776.1">
    <property type="nucleotide sequence ID" value="XM_060690793.1"/>
</dbReference>
<evidence type="ECO:0000313" key="7">
    <source>
        <dbReference type="RefSeq" id="XP_060546776.1"/>
    </source>
</evidence>
<dbReference type="InterPro" id="IPR043502">
    <property type="entry name" value="DNA/RNA_pol_sf"/>
</dbReference>
<dbReference type="PROSITE" id="PS50994">
    <property type="entry name" value="INTEGRASE"/>
    <property type="match status" value="1"/>
</dbReference>
<dbReference type="Pfam" id="PF00665">
    <property type="entry name" value="rve"/>
    <property type="match status" value="1"/>
</dbReference>
<dbReference type="InterPro" id="IPR012337">
    <property type="entry name" value="RNaseH-like_sf"/>
</dbReference>
<dbReference type="Gene3D" id="3.30.420.10">
    <property type="entry name" value="Ribonuclease H-like superfamily/Ribonuclease H"/>
    <property type="match status" value="1"/>
</dbReference>
<dbReference type="InterPro" id="IPR041588">
    <property type="entry name" value="Integrase_H2C2"/>
</dbReference>
<dbReference type="InterPro" id="IPR050951">
    <property type="entry name" value="Retrovirus_Pol_polyprotein"/>
</dbReference>
<evidence type="ECO:0000256" key="1">
    <source>
        <dbReference type="ARBA" id="ARBA00039658"/>
    </source>
</evidence>
<dbReference type="InterPro" id="IPR001584">
    <property type="entry name" value="Integrase_cat-core"/>
</dbReference>
<dbReference type="SUPFAM" id="SSF56672">
    <property type="entry name" value="DNA/RNA polymerases"/>
    <property type="match status" value="1"/>
</dbReference>
<keyword evidence="2" id="KW-0863">Zinc-finger</keyword>
<dbReference type="SUPFAM" id="SSF50630">
    <property type="entry name" value="Acid proteases"/>
    <property type="match status" value="1"/>
</dbReference>
<keyword evidence="2" id="KW-0862">Zinc</keyword>
<feature type="region of interest" description="Disordered" evidence="3">
    <location>
        <begin position="1019"/>
        <end position="1065"/>
    </location>
</feature>